<dbReference type="EMBL" id="CM042059">
    <property type="protein sequence ID" value="KAI3680987.1"/>
    <property type="molecule type" value="Genomic_DNA"/>
</dbReference>
<name>A0ACB8Y7W0_ARCLA</name>
<evidence type="ECO:0000313" key="2">
    <source>
        <dbReference type="Proteomes" id="UP001055879"/>
    </source>
</evidence>
<comment type="caution">
    <text evidence="1">The sequence shown here is derived from an EMBL/GenBank/DDBJ whole genome shotgun (WGS) entry which is preliminary data.</text>
</comment>
<organism evidence="1 2">
    <name type="scientific">Arctium lappa</name>
    <name type="common">Greater burdock</name>
    <name type="synonym">Lappa major</name>
    <dbReference type="NCBI Taxonomy" id="4217"/>
    <lineage>
        <taxon>Eukaryota</taxon>
        <taxon>Viridiplantae</taxon>
        <taxon>Streptophyta</taxon>
        <taxon>Embryophyta</taxon>
        <taxon>Tracheophyta</taxon>
        <taxon>Spermatophyta</taxon>
        <taxon>Magnoliopsida</taxon>
        <taxon>eudicotyledons</taxon>
        <taxon>Gunneridae</taxon>
        <taxon>Pentapetalae</taxon>
        <taxon>asterids</taxon>
        <taxon>campanulids</taxon>
        <taxon>Asterales</taxon>
        <taxon>Asteraceae</taxon>
        <taxon>Carduoideae</taxon>
        <taxon>Cardueae</taxon>
        <taxon>Arctiinae</taxon>
        <taxon>Arctium</taxon>
    </lineage>
</organism>
<reference evidence="1 2" key="2">
    <citation type="journal article" date="2022" name="Mol. Ecol. Resour.">
        <title>The genomes of chicory, endive, great burdock and yacon provide insights into Asteraceae paleo-polyploidization history and plant inulin production.</title>
        <authorList>
            <person name="Fan W."/>
            <person name="Wang S."/>
            <person name="Wang H."/>
            <person name="Wang A."/>
            <person name="Jiang F."/>
            <person name="Liu H."/>
            <person name="Zhao H."/>
            <person name="Xu D."/>
            <person name="Zhang Y."/>
        </authorList>
    </citation>
    <scope>NUCLEOTIDE SEQUENCE [LARGE SCALE GENOMIC DNA]</scope>
    <source>
        <strain evidence="2">cv. Niubang</strain>
    </source>
</reference>
<dbReference type="Proteomes" id="UP001055879">
    <property type="component" value="Linkage Group LG13"/>
</dbReference>
<sequence>MLFTYKSDSAIRQLHSSAWHSSSNTSEVDNLMSCVKIVRTLPTGSLGHSIARIFPQRHGKGPSHRKDSNLSAEKGKGRSKQKERKAHHIGQRHQQLKKDKILAEAEKEEEKEERTTTITSLDELQLCPFVNEGIEIQRKYG</sequence>
<keyword evidence="2" id="KW-1185">Reference proteome</keyword>
<evidence type="ECO:0000313" key="1">
    <source>
        <dbReference type="EMBL" id="KAI3680987.1"/>
    </source>
</evidence>
<gene>
    <name evidence="1" type="ORF">L6452_35767</name>
</gene>
<reference evidence="2" key="1">
    <citation type="journal article" date="2022" name="Mol. Ecol. Resour.">
        <title>The genomes of chicory, endive, great burdock and yacon provide insights into Asteraceae palaeo-polyploidization history and plant inulin production.</title>
        <authorList>
            <person name="Fan W."/>
            <person name="Wang S."/>
            <person name="Wang H."/>
            <person name="Wang A."/>
            <person name="Jiang F."/>
            <person name="Liu H."/>
            <person name="Zhao H."/>
            <person name="Xu D."/>
            <person name="Zhang Y."/>
        </authorList>
    </citation>
    <scope>NUCLEOTIDE SEQUENCE [LARGE SCALE GENOMIC DNA]</scope>
    <source>
        <strain evidence="2">cv. Niubang</strain>
    </source>
</reference>
<proteinExistence type="predicted"/>
<protein>
    <submittedName>
        <fullName evidence="1">Uncharacterized protein</fullName>
    </submittedName>
</protein>
<accession>A0ACB8Y7W0</accession>